<accession>A0ACD1ABU9</accession>
<organism evidence="1 2">
    <name type="scientific">Anoxybacterium hadale</name>
    <dbReference type="NCBI Taxonomy" id="3408580"/>
    <lineage>
        <taxon>Bacteria</taxon>
        <taxon>Bacillati</taxon>
        <taxon>Bacillota</taxon>
        <taxon>Clostridia</taxon>
        <taxon>Peptostreptococcales</taxon>
        <taxon>Anaerovoracaceae</taxon>
        <taxon>Anoxybacterium</taxon>
    </lineage>
</organism>
<protein>
    <submittedName>
        <fullName evidence="1">NAD-dependent DNA ligase LigA</fullName>
        <ecNumber evidence="1">6.5.1.2</ecNumber>
    </submittedName>
</protein>
<evidence type="ECO:0000313" key="2">
    <source>
        <dbReference type="Proteomes" id="UP000594014"/>
    </source>
</evidence>
<dbReference type="EC" id="6.5.1.2" evidence="1"/>
<gene>
    <name evidence="1" type="primary">ligA</name>
    <name evidence="1" type="ORF">FRZ06_11505</name>
</gene>
<sequence>MDINQKLYELRNTINYHNEKYYDLSDPEISDTKYDLLMQELKQIEKEYPELVTFDSPTQRVGGSAKREGGVKVQHKVPMLSLQDVFNKEDIYQFVNDMQSQFENPEFVVEQKIDGLSIAIRYENGDLSVATTRGDGITEGDDVTENIKVIKDVKGKLKEKVPYLEVRGEVYMTSKAFEAVNEQQELLGKQQFANPRNCASGTILQLDPNVARERNLSLFIFNIQDIEGMAFETHIQGYEFLKQQGIKVIENYSLCRTADEVWDAIVKIGENRGSLDYEIDGAVVKLNNLSYRETVGSTSKVPRWAVAYKYPPEEKETILLDIETSVGRTGRLTPTAVFKKISLCGTSVTRATLHNQDNIDNLDIRIGDTIVVFKSGEIIPKIKNVVIEKRTIESLLNNVSYKLPSACPVCGKKTVREEDTADLKCINPNCPAQLEKLIINFVGRQAMDIKGFGESFVVELIRKKYIKDIADIYSLFKYRDELVERSILGKEKNTDKLLENIDKSKANEAHKLLTGLGIPNIGKAAAKEILKHFKSIIELQYATVDELKQVSDIGDASAESIRSFFDDLNNQEIIRRLNEYGVNLNSSQNSNTDKRLSGKIFVITGTLPTMDRNQATQLIESFGGKVTNSVSKKTDYVVAGENAGSKLTDAQNLNKQILSEKELVDLLS</sequence>
<keyword evidence="1" id="KW-0436">Ligase</keyword>
<evidence type="ECO:0000313" key="1">
    <source>
        <dbReference type="EMBL" id="QOX63912.1"/>
    </source>
</evidence>
<reference evidence="1" key="1">
    <citation type="submission" date="2019-08" db="EMBL/GenBank/DDBJ databases">
        <title>Genome sequence of Clostridiales bacterium MT110.</title>
        <authorList>
            <person name="Cao J."/>
        </authorList>
    </citation>
    <scope>NUCLEOTIDE SEQUENCE</scope>
    <source>
        <strain evidence="1">MT110</strain>
    </source>
</reference>
<dbReference type="EMBL" id="CP042469">
    <property type="protein sequence ID" value="QOX63912.1"/>
    <property type="molecule type" value="Genomic_DNA"/>
</dbReference>
<name>A0ACD1ABU9_9FIRM</name>
<proteinExistence type="predicted"/>
<keyword evidence="2" id="KW-1185">Reference proteome</keyword>
<dbReference type="Proteomes" id="UP000594014">
    <property type="component" value="Chromosome"/>
</dbReference>